<keyword evidence="3" id="KW-1185">Reference proteome</keyword>
<gene>
    <name evidence="2" type="ORF">HPBE_LOCUS13163</name>
</gene>
<feature type="transmembrane region" description="Helical" evidence="1">
    <location>
        <begin position="46"/>
        <end position="69"/>
    </location>
</feature>
<keyword evidence="1" id="KW-0472">Membrane</keyword>
<sequence>TTCYNSHLRFTVKHFSYVIRGSDSKANISPVWEPNEWFLGNSKSQFFFTFPSLPLMVAHAIIWTAIYFVLVKFSSNLGTILSRLCVALPTALYILLIMGMSISGFRFGASSIEKEISQQKRDDDPFDYWADIRGFYRTTILTVDYSGAFSGLLLFATSRLRPGAKPLNSLVLLPMMMLVPMLMAILRNGCEGHVADLQPAYTVYASTDETISFDLLPVCFATSKGGSLWAILYYAAQFLYTSLGPMIVFVSFIYQSFVDDVPSVQNFSSLFFALIVTVFAVPSVLLYMPVSALRELLPFYRYSCSTEVVFCFHCHDHTPFAHNCCAPSS</sequence>
<dbReference type="OrthoDB" id="5847843at2759"/>
<proteinExistence type="predicted"/>
<accession>A0A183FXA1</accession>
<feature type="transmembrane region" description="Helical" evidence="1">
    <location>
        <begin position="135"/>
        <end position="155"/>
    </location>
</feature>
<name>A0A183FXA1_HELPZ</name>
<dbReference type="AlphaFoldDB" id="A0A183FXA1"/>
<feature type="transmembrane region" description="Helical" evidence="1">
    <location>
        <begin position="266"/>
        <end position="288"/>
    </location>
</feature>
<evidence type="ECO:0000313" key="2">
    <source>
        <dbReference type="EMBL" id="VDO95138.1"/>
    </source>
</evidence>
<keyword evidence="1" id="KW-1133">Transmembrane helix</keyword>
<evidence type="ECO:0000313" key="3">
    <source>
        <dbReference type="Proteomes" id="UP000050761"/>
    </source>
</evidence>
<reference evidence="4" key="2">
    <citation type="submission" date="2019-09" db="UniProtKB">
        <authorList>
            <consortium name="WormBaseParasite"/>
        </authorList>
    </citation>
    <scope>IDENTIFICATION</scope>
</reference>
<accession>A0A3P8D3T8</accession>
<evidence type="ECO:0000313" key="4">
    <source>
        <dbReference type="WBParaSite" id="HPBE_0001316201-mRNA-1"/>
    </source>
</evidence>
<feature type="transmembrane region" description="Helical" evidence="1">
    <location>
        <begin position="81"/>
        <end position="102"/>
    </location>
</feature>
<reference evidence="2 3" key="1">
    <citation type="submission" date="2018-11" db="EMBL/GenBank/DDBJ databases">
        <authorList>
            <consortium name="Pathogen Informatics"/>
        </authorList>
    </citation>
    <scope>NUCLEOTIDE SEQUENCE [LARGE SCALE GENOMIC DNA]</scope>
</reference>
<dbReference type="Proteomes" id="UP000050761">
    <property type="component" value="Unassembled WGS sequence"/>
</dbReference>
<protein>
    <submittedName>
        <fullName evidence="4">Aa_trans domain-containing protein</fullName>
    </submittedName>
</protein>
<dbReference type="WBParaSite" id="HPBE_0001316201-mRNA-1">
    <property type="protein sequence ID" value="HPBE_0001316201-mRNA-1"/>
    <property type="gene ID" value="HPBE_0001316201"/>
</dbReference>
<dbReference type="EMBL" id="UZAH01027804">
    <property type="protein sequence ID" value="VDO95138.1"/>
    <property type="molecule type" value="Genomic_DNA"/>
</dbReference>
<organism evidence="3 4">
    <name type="scientific">Heligmosomoides polygyrus</name>
    <name type="common">Parasitic roundworm</name>
    <dbReference type="NCBI Taxonomy" id="6339"/>
    <lineage>
        <taxon>Eukaryota</taxon>
        <taxon>Metazoa</taxon>
        <taxon>Ecdysozoa</taxon>
        <taxon>Nematoda</taxon>
        <taxon>Chromadorea</taxon>
        <taxon>Rhabditida</taxon>
        <taxon>Rhabditina</taxon>
        <taxon>Rhabditomorpha</taxon>
        <taxon>Strongyloidea</taxon>
        <taxon>Heligmosomidae</taxon>
        <taxon>Heligmosomoides</taxon>
    </lineage>
</organism>
<evidence type="ECO:0000256" key="1">
    <source>
        <dbReference type="SAM" id="Phobius"/>
    </source>
</evidence>
<feature type="transmembrane region" description="Helical" evidence="1">
    <location>
        <begin position="167"/>
        <end position="186"/>
    </location>
</feature>
<keyword evidence="1" id="KW-0812">Transmembrane</keyword>
<feature type="transmembrane region" description="Helical" evidence="1">
    <location>
        <begin position="231"/>
        <end position="254"/>
    </location>
</feature>